<reference evidence="1 2" key="1">
    <citation type="submission" date="2013-01" db="EMBL/GenBank/DDBJ databases">
        <authorList>
            <person name="Harkins D.M."/>
            <person name="Durkin A.S."/>
            <person name="Brinkac L.M."/>
            <person name="Haft D.H."/>
            <person name="Selengut J.D."/>
            <person name="Sanka R."/>
            <person name="DePew J."/>
            <person name="Purushe J."/>
            <person name="Tulsiani S.M."/>
            <person name="Graham G.C."/>
            <person name="Burns M.-A."/>
            <person name="Dohnt M.F."/>
            <person name="Smythe L.D."/>
            <person name="McKay D.B."/>
            <person name="Craig S.B."/>
            <person name="Vinetz J.M."/>
            <person name="Sutton G.G."/>
            <person name="Nierman W.C."/>
            <person name="Fouts D.E."/>
        </authorList>
    </citation>
    <scope>NUCLEOTIDE SEQUENCE [LARGE SCALE GENOMIC DNA]</scope>
    <source>
        <strain evidence="1 2">LT2116</strain>
    </source>
</reference>
<comment type="caution">
    <text evidence="1">The sequence shown here is derived from an EMBL/GenBank/DDBJ whole genome shotgun (WGS) entry which is preliminary data.</text>
</comment>
<dbReference type="AlphaFoldDB" id="M3GUY2"/>
<gene>
    <name evidence="1" type="ORF">LEP1GSC188_1037</name>
</gene>
<evidence type="ECO:0000313" key="1">
    <source>
        <dbReference type="EMBL" id="EMF80350.1"/>
    </source>
</evidence>
<protein>
    <submittedName>
        <fullName evidence="1">Uncharacterized protein</fullName>
    </submittedName>
</protein>
<proteinExistence type="predicted"/>
<accession>M3GUY2</accession>
<dbReference type="Proteomes" id="UP000011770">
    <property type="component" value="Unassembled WGS sequence"/>
</dbReference>
<evidence type="ECO:0000313" key="2">
    <source>
        <dbReference type="Proteomes" id="UP000011770"/>
    </source>
</evidence>
<name>M3GUY2_9LEPT</name>
<dbReference type="EMBL" id="AHOR02000058">
    <property type="protein sequence ID" value="EMF80350.1"/>
    <property type="molecule type" value="Genomic_DNA"/>
</dbReference>
<sequence length="275" mass="32557">MKVLITVKTYPAISTKYGETVCTAGFTEEGKWIRIYPLPFRKINYKGRFHKYQWIQLDLKRNTSDFRPESFRPLDYQKVEMVGEIPSDGNLWTERRKVVLQNVYINLDRLISEAKDRKVCTSLTTFKPTQILDFTYEKVDDNWDPKKIPSLESEKQQGSLFESENEEDIENFEVVDKVPYQFRFKFADGSGKISHMMIEDWETGMLYWNSLLRHQGDEHLACEDVKKKYFEDFAKTKDYYFFLGTIKQYHNVSPNPFVIIGGFRPKPIQQLELGF</sequence>
<organism evidence="1 2">
    <name type="scientific">Leptospira weilii serovar Topaz str. LT2116</name>
    <dbReference type="NCBI Taxonomy" id="1088540"/>
    <lineage>
        <taxon>Bacteria</taxon>
        <taxon>Pseudomonadati</taxon>
        <taxon>Spirochaetota</taxon>
        <taxon>Spirochaetia</taxon>
        <taxon>Leptospirales</taxon>
        <taxon>Leptospiraceae</taxon>
        <taxon>Leptospira</taxon>
    </lineage>
</organism>